<protein>
    <recommendedName>
        <fullName evidence="2">RNA-editing substrate-binding complex 6 protein domain-containing protein</fullName>
    </recommendedName>
</protein>
<dbReference type="Pfam" id="PF26188">
    <property type="entry name" value="RESC6"/>
    <property type="match status" value="1"/>
</dbReference>
<sequence length="428" mass="45672">MGRLPRPLSASSLQRLDLSTSGKLTSGQPSLSSNRSGRQVAPRAGAALFASPQQPATVHGCPVSGHLRLDTSSVGEINHRIKLSAQWSDVANIVTELGDRLQPNNIAYALFRLGCLFCFLSSQRRAALEKSGVLERLVAMAAKHVSSFGPSELTFVLDGMARLRLKAPTALMTALARQAAENAQELEAEQLPLMYWAFATLGYCPCAAVLALLDGHVLRMASQLSAQGVTLVLSAFCTLQHQPSKGVLEALAVAMRPSLSTFKRQQLASCLDAFKALGFHPGNDLIQGVARIAGVPVPAGALESKAVVANNVLPGRSGRSLSTQGALQRVREATMASAEHLLSASTAREAALVKRLPASQGAGQAMNLTGSQGSMKQRPLMPAADRLQQKVCESRSSTLPQCQSSQDPCTYWRFQGKQDFIKHVQTQQ</sequence>
<dbReference type="InterPro" id="IPR058917">
    <property type="entry name" value="RESC6_dom"/>
</dbReference>
<comment type="caution">
    <text evidence="3">The sequence shown here is derived from an EMBL/GenBank/DDBJ whole genome shotgun (WGS) entry which is preliminary data.</text>
</comment>
<accession>A0AAV1HXC0</accession>
<feature type="compositionally biased region" description="Polar residues" evidence="1">
    <location>
        <begin position="9"/>
        <end position="37"/>
    </location>
</feature>
<dbReference type="AlphaFoldDB" id="A0AAV1HXC0"/>
<evidence type="ECO:0000259" key="2">
    <source>
        <dbReference type="Pfam" id="PF26188"/>
    </source>
</evidence>
<feature type="region of interest" description="Disordered" evidence="1">
    <location>
        <begin position="1"/>
        <end position="37"/>
    </location>
</feature>
<dbReference type="Proteomes" id="UP001314263">
    <property type="component" value="Unassembled WGS sequence"/>
</dbReference>
<keyword evidence="4" id="KW-1185">Reference proteome</keyword>
<evidence type="ECO:0000313" key="4">
    <source>
        <dbReference type="Proteomes" id="UP001314263"/>
    </source>
</evidence>
<reference evidence="3 4" key="1">
    <citation type="submission" date="2023-10" db="EMBL/GenBank/DDBJ databases">
        <authorList>
            <person name="Maclean D."/>
            <person name="Macfadyen A."/>
        </authorList>
    </citation>
    <scope>NUCLEOTIDE SEQUENCE [LARGE SCALE GENOMIC DNA]</scope>
</reference>
<organism evidence="3 4">
    <name type="scientific">Coccomyxa viridis</name>
    <dbReference type="NCBI Taxonomy" id="1274662"/>
    <lineage>
        <taxon>Eukaryota</taxon>
        <taxon>Viridiplantae</taxon>
        <taxon>Chlorophyta</taxon>
        <taxon>core chlorophytes</taxon>
        <taxon>Trebouxiophyceae</taxon>
        <taxon>Trebouxiophyceae incertae sedis</taxon>
        <taxon>Coccomyxaceae</taxon>
        <taxon>Coccomyxa</taxon>
    </lineage>
</organism>
<name>A0AAV1HXC0_9CHLO</name>
<dbReference type="EMBL" id="CAUYUE010000002">
    <property type="protein sequence ID" value="CAK0742243.1"/>
    <property type="molecule type" value="Genomic_DNA"/>
</dbReference>
<proteinExistence type="predicted"/>
<evidence type="ECO:0000313" key="3">
    <source>
        <dbReference type="EMBL" id="CAK0742243.1"/>
    </source>
</evidence>
<gene>
    <name evidence="3" type="ORF">CVIRNUC_001382</name>
</gene>
<evidence type="ECO:0000256" key="1">
    <source>
        <dbReference type="SAM" id="MobiDB-lite"/>
    </source>
</evidence>
<feature type="domain" description="RNA-editing substrate-binding complex 6 protein" evidence="2">
    <location>
        <begin position="133"/>
        <end position="240"/>
    </location>
</feature>